<dbReference type="EMBL" id="HBUE01118252">
    <property type="protein sequence ID" value="CAG6491232.1"/>
    <property type="molecule type" value="Transcribed_RNA"/>
</dbReference>
<dbReference type="EMBL" id="HBUE01272449">
    <property type="protein sequence ID" value="CAG6564655.1"/>
    <property type="molecule type" value="Transcribed_RNA"/>
</dbReference>
<feature type="transmembrane region" description="Helical" evidence="1">
    <location>
        <begin position="109"/>
        <end position="130"/>
    </location>
</feature>
<reference evidence="2" key="1">
    <citation type="submission" date="2021-05" db="EMBL/GenBank/DDBJ databases">
        <authorList>
            <person name="Alioto T."/>
            <person name="Alioto T."/>
            <person name="Gomez Garrido J."/>
        </authorList>
    </citation>
    <scope>NUCLEOTIDE SEQUENCE</scope>
</reference>
<protein>
    <submittedName>
        <fullName evidence="2">(northern house mosquito) hypothetical protein</fullName>
    </submittedName>
</protein>
<organism evidence="2">
    <name type="scientific">Culex pipiens</name>
    <name type="common">House mosquito</name>
    <dbReference type="NCBI Taxonomy" id="7175"/>
    <lineage>
        <taxon>Eukaryota</taxon>
        <taxon>Metazoa</taxon>
        <taxon>Ecdysozoa</taxon>
        <taxon>Arthropoda</taxon>
        <taxon>Hexapoda</taxon>
        <taxon>Insecta</taxon>
        <taxon>Pterygota</taxon>
        <taxon>Neoptera</taxon>
        <taxon>Endopterygota</taxon>
        <taxon>Diptera</taxon>
        <taxon>Nematocera</taxon>
        <taxon>Culicoidea</taxon>
        <taxon>Culicidae</taxon>
        <taxon>Culicinae</taxon>
        <taxon>Culicini</taxon>
        <taxon>Culex</taxon>
        <taxon>Culex</taxon>
    </lineage>
</organism>
<dbReference type="EMBL" id="HBUE01167128">
    <property type="protein sequence ID" value="CAG6513175.1"/>
    <property type="molecule type" value="Transcribed_RNA"/>
</dbReference>
<dbReference type="EMBL" id="HBUE01167133">
    <property type="protein sequence ID" value="CAG6513188.1"/>
    <property type="molecule type" value="Transcribed_RNA"/>
</dbReference>
<evidence type="ECO:0000313" key="2">
    <source>
        <dbReference type="EMBL" id="CAG6564644.1"/>
    </source>
</evidence>
<dbReference type="EMBL" id="HBUE01118253">
    <property type="protein sequence ID" value="CAG6491234.1"/>
    <property type="molecule type" value="Transcribed_RNA"/>
</dbReference>
<dbReference type="EMBL" id="HBUE01167129">
    <property type="protein sequence ID" value="CAG6513177.1"/>
    <property type="molecule type" value="Transcribed_RNA"/>
</dbReference>
<dbReference type="EMBL" id="HBUE01272444">
    <property type="protein sequence ID" value="CAG6564642.1"/>
    <property type="molecule type" value="Transcribed_RNA"/>
</dbReference>
<sequence length="131" mass="14473">MNWRIPYFRINLPTLSIETFSAACTVNVARSFCCRPNTSYFDLVSPRLTASSKISTPLFLTSSSMSFGHSTLASAMTCDADRSNISSKAMTRCGTRPITFWTRFQNRSFICPLSSAFILAAIVIVSTTALF</sequence>
<keyword evidence="1" id="KW-0812">Transmembrane</keyword>
<keyword evidence="1" id="KW-0472">Membrane</keyword>
<dbReference type="EMBL" id="HBUE01272446">
    <property type="protein sequence ID" value="CAG6564646.1"/>
    <property type="molecule type" value="Transcribed_RNA"/>
</dbReference>
<accession>A0A8D8J185</accession>
<name>A0A8D8J185_CULPI</name>
<dbReference type="EMBL" id="HBUE01167130">
    <property type="protein sequence ID" value="CAG6513179.1"/>
    <property type="molecule type" value="Transcribed_RNA"/>
</dbReference>
<dbReference type="AlphaFoldDB" id="A0A8D8J185"/>
<keyword evidence="1" id="KW-1133">Transmembrane helix</keyword>
<evidence type="ECO:0000256" key="1">
    <source>
        <dbReference type="SAM" id="Phobius"/>
    </source>
</evidence>
<dbReference type="EMBL" id="HBUE01272445">
    <property type="protein sequence ID" value="CAG6564644.1"/>
    <property type="molecule type" value="Transcribed_RNA"/>
</dbReference>
<proteinExistence type="predicted"/>